<organism evidence="1 2">
    <name type="scientific">Sanghuangporus baumii</name>
    <name type="common">Phellinus baumii</name>
    <dbReference type="NCBI Taxonomy" id="108892"/>
    <lineage>
        <taxon>Eukaryota</taxon>
        <taxon>Fungi</taxon>
        <taxon>Dikarya</taxon>
        <taxon>Basidiomycota</taxon>
        <taxon>Agaricomycotina</taxon>
        <taxon>Agaricomycetes</taxon>
        <taxon>Hymenochaetales</taxon>
        <taxon>Hymenochaetaceae</taxon>
        <taxon>Sanghuangporus</taxon>
    </lineage>
</organism>
<keyword evidence="2" id="KW-1185">Reference proteome</keyword>
<dbReference type="Proteomes" id="UP000757232">
    <property type="component" value="Unassembled WGS sequence"/>
</dbReference>
<gene>
    <name evidence="1" type="ORF">A7U60_g641</name>
</gene>
<comment type="caution">
    <text evidence="1">The sequence shown here is derived from an EMBL/GenBank/DDBJ whole genome shotgun (WGS) entry which is preliminary data.</text>
</comment>
<evidence type="ECO:0000313" key="1">
    <source>
        <dbReference type="EMBL" id="OCB92042.1"/>
    </source>
</evidence>
<protein>
    <submittedName>
        <fullName evidence="1">Uncharacterized protein</fullName>
    </submittedName>
</protein>
<proteinExistence type="predicted"/>
<name>A0A9Q5NA15_SANBA</name>
<dbReference type="OrthoDB" id="5423490at2759"/>
<dbReference type="AlphaFoldDB" id="A0A9Q5NA15"/>
<accession>A0A9Q5NA15</accession>
<sequence>MPDYSTYFRIHNRLDIDLQLQDDKIPFGYWEKKPNDGVVPAFSVSDEFQVKDKAVWPEGTEADMYFRGSRGDRKISIHVYFTCPWGNEYSNAADCTSDSSQLLCSVSGLNSKEPKYHPLNGKRTIVSIYSQPLTPSNLQRTSSSTDASTELSD</sequence>
<dbReference type="Gene3D" id="2.60.270.50">
    <property type="match status" value="1"/>
</dbReference>
<evidence type="ECO:0000313" key="2">
    <source>
        <dbReference type="Proteomes" id="UP000757232"/>
    </source>
</evidence>
<reference evidence="1" key="1">
    <citation type="submission" date="2016-06" db="EMBL/GenBank/DDBJ databases">
        <title>Draft Genome sequence of the fungus Inonotus baumii.</title>
        <authorList>
            <person name="Zhu H."/>
            <person name="Lin W."/>
        </authorList>
    </citation>
    <scope>NUCLEOTIDE SEQUENCE</scope>
    <source>
        <strain evidence="1">821</strain>
    </source>
</reference>
<dbReference type="EMBL" id="LNZH02000040">
    <property type="protein sequence ID" value="OCB92042.1"/>
    <property type="molecule type" value="Genomic_DNA"/>
</dbReference>